<dbReference type="NCBIfam" id="TIGR01307">
    <property type="entry name" value="pgm_bpd_ind"/>
    <property type="match status" value="1"/>
</dbReference>
<dbReference type="Gene3D" id="3.40.720.10">
    <property type="entry name" value="Alkaline Phosphatase, subunit A"/>
    <property type="match status" value="1"/>
</dbReference>
<dbReference type="Pfam" id="PF06415">
    <property type="entry name" value="iPGM_N"/>
    <property type="match status" value="1"/>
</dbReference>
<dbReference type="Proteomes" id="UP000664417">
    <property type="component" value="Unassembled WGS sequence"/>
</dbReference>
<evidence type="ECO:0000313" key="16">
    <source>
        <dbReference type="EMBL" id="MBO1323192.1"/>
    </source>
</evidence>
<evidence type="ECO:0000256" key="7">
    <source>
        <dbReference type="ARBA" id="ARBA00023152"/>
    </source>
</evidence>
<evidence type="ECO:0000259" key="15">
    <source>
        <dbReference type="Pfam" id="PF06415"/>
    </source>
</evidence>
<feature type="binding site" evidence="12">
    <location>
        <begin position="272"/>
        <end position="275"/>
    </location>
    <ligand>
        <name>substrate</name>
    </ligand>
</feature>
<sequence length="540" mass="59451">MAQGINGPLVMVVLDGVGEVDRSLGNAERLAHMPFWHALKRTERFTTLRAHGTAVGLPSDGDMGNSEVGHNALGSGQIYDQGAKLVNDAIESGRIFAGETWNTAVRRVKEHKSTLHLIGLLSDGNVHSHIKHVFAMLDKAAKEGVTRARLHVLLDGRDVGGTTAQIYLQQLEDFLAERNKEGNDYRIASGGGRMVLTMDRYEADWSMVQRGWDHHVHGKGRVFPSALKALETFREETPGMIDQDLPGFVIGDESGPVGAINDGDSVFFFNFRGDRAIEISRAFDEGDDFTHIDRGTKPDVFYAGMMQYDGDLPSPNHYLVGPPNIKHTLTEFLVPEKVTQFAISETQKYGHVTYFWNGNRSGKVDATIETYQEIPSDTIPFDQRPWMKAAEITDALTAAIQSGQHRFLRVNYANGDMVGHTGNLDAAITGMSCLDLELRRLLTAVKKAGGVALITADHGNCDEMYEFDKKGQPVKDEDGHFKPKTSHTLSRVPFVLYDPSKQVKGELAQSKSLGIGQVAATVVEILGYSAPKQWLPSLLH</sequence>
<dbReference type="RefSeq" id="WP_207863196.1">
    <property type="nucleotide sequence ID" value="NZ_JAFREP010000052.1"/>
</dbReference>
<evidence type="ECO:0000256" key="11">
    <source>
        <dbReference type="PIRSR" id="PIRSR001492-1"/>
    </source>
</evidence>
<name>A0A8J7U6W3_9BACT</name>
<evidence type="ECO:0000256" key="13">
    <source>
        <dbReference type="PIRSR" id="PIRSR001492-3"/>
    </source>
</evidence>
<feature type="domain" description="Metalloenzyme" evidence="14">
    <location>
        <begin position="8"/>
        <end position="528"/>
    </location>
</feature>
<keyword evidence="7" id="KW-0324">Glycolysis</keyword>
<dbReference type="GO" id="GO:0030145">
    <property type="term" value="F:manganese ion binding"/>
    <property type="evidence" value="ECO:0007669"/>
    <property type="project" value="InterPro"/>
</dbReference>
<evidence type="ECO:0000256" key="2">
    <source>
        <dbReference type="ARBA" id="ARBA00001936"/>
    </source>
</evidence>
<feature type="binding site" evidence="12">
    <location>
        <position position="348"/>
    </location>
    <ligand>
        <name>substrate</name>
    </ligand>
</feature>
<keyword evidence="6 13" id="KW-0479">Metal-binding</keyword>
<keyword evidence="17" id="KW-1185">Reference proteome</keyword>
<dbReference type="EMBL" id="JAFREP010000052">
    <property type="protein sequence ID" value="MBO1323192.1"/>
    <property type="molecule type" value="Genomic_DNA"/>
</dbReference>
<dbReference type="GO" id="GO:0005737">
    <property type="term" value="C:cytoplasm"/>
    <property type="evidence" value="ECO:0007669"/>
    <property type="project" value="InterPro"/>
</dbReference>
<accession>A0A8J7U6W3</accession>
<dbReference type="Gene3D" id="3.40.1450.10">
    <property type="entry name" value="BPG-independent phosphoglycerate mutase, domain B"/>
    <property type="match status" value="1"/>
</dbReference>
<comment type="pathway">
    <text evidence="4">Carbohydrate degradation; glycolysis; pyruvate from D-glyceraldehyde 3-phosphate: step 3/5.</text>
</comment>
<evidence type="ECO:0000313" key="17">
    <source>
        <dbReference type="Proteomes" id="UP000664417"/>
    </source>
</evidence>
<keyword evidence="8 13" id="KW-0464">Manganese</keyword>
<keyword evidence="9 16" id="KW-0413">Isomerase</keyword>
<dbReference type="SUPFAM" id="SSF64158">
    <property type="entry name" value="2,3-Bisphosphoglycerate-independent phosphoglycerate mutase, substrate-binding domain"/>
    <property type="match status" value="1"/>
</dbReference>
<feature type="active site" description="Phosphoserine intermediate" evidence="11">
    <location>
        <position position="66"/>
    </location>
</feature>
<dbReference type="GO" id="GO:0004619">
    <property type="term" value="F:phosphoglycerate mutase activity"/>
    <property type="evidence" value="ECO:0007669"/>
    <property type="project" value="UniProtKB-UniRule"/>
</dbReference>
<evidence type="ECO:0000256" key="1">
    <source>
        <dbReference type="ARBA" id="ARBA00000370"/>
    </source>
</evidence>
<feature type="binding site" evidence="13">
    <location>
        <position position="487"/>
    </location>
    <ligand>
        <name>Mn(2+)</name>
        <dbReference type="ChEBI" id="CHEBI:29035"/>
        <label>1</label>
    </ligand>
</feature>
<feature type="binding site" evidence="13">
    <location>
        <position position="416"/>
    </location>
    <ligand>
        <name>Mn(2+)</name>
        <dbReference type="ChEBI" id="CHEBI:29035"/>
        <label>1</label>
    </ligand>
</feature>
<dbReference type="PIRSF" id="PIRSF001492">
    <property type="entry name" value="IPGAM"/>
    <property type="match status" value="1"/>
</dbReference>
<dbReference type="Pfam" id="PF01676">
    <property type="entry name" value="Metalloenzyme"/>
    <property type="match status" value="1"/>
</dbReference>
<dbReference type="SUPFAM" id="SSF53649">
    <property type="entry name" value="Alkaline phosphatase-like"/>
    <property type="match status" value="1"/>
</dbReference>
<organism evidence="16 17">
    <name type="scientific">Acanthopleuribacter pedis</name>
    <dbReference type="NCBI Taxonomy" id="442870"/>
    <lineage>
        <taxon>Bacteria</taxon>
        <taxon>Pseudomonadati</taxon>
        <taxon>Acidobacteriota</taxon>
        <taxon>Holophagae</taxon>
        <taxon>Acanthopleuribacterales</taxon>
        <taxon>Acanthopleuribacteraceae</taxon>
        <taxon>Acanthopleuribacter</taxon>
    </lineage>
</organism>
<evidence type="ECO:0000256" key="4">
    <source>
        <dbReference type="ARBA" id="ARBA00004798"/>
    </source>
</evidence>
<feature type="binding site" evidence="12">
    <location>
        <position position="127"/>
    </location>
    <ligand>
        <name>substrate</name>
    </ligand>
</feature>
<feature type="binding site" evidence="13">
    <location>
        <position position="458"/>
    </location>
    <ligand>
        <name>Mn(2+)</name>
        <dbReference type="ChEBI" id="CHEBI:29035"/>
        <label>2</label>
    </ligand>
</feature>
<dbReference type="CDD" id="cd16010">
    <property type="entry name" value="iPGM"/>
    <property type="match status" value="1"/>
</dbReference>
<proteinExistence type="inferred from homology"/>
<feature type="binding site" evidence="13">
    <location>
        <position position="420"/>
    </location>
    <ligand>
        <name>Mn(2+)</name>
        <dbReference type="ChEBI" id="CHEBI:29035"/>
        <label>1</label>
    </ligand>
</feature>
<comment type="catalytic activity">
    <reaction evidence="1">
        <text>(2R)-2-phosphoglycerate = (2R)-3-phosphoglycerate</text>
        <dbReference type="Rhea" id="RHEA:15901"/>
        <dbReference type="ChEBI" id="CHEBI:58272"/>
        <dbReference type="ChEBI" id="CHEBI:58289"/>
        <dbReference type="EC" id="5.4.2.12"/>
    </reaction>
</comment>
<feature type="binding site" evidence="13">
    <location>
        <position position="66"/>
    </location>
    <ligand>
        <name>Mn(2+)</name>
        <dbReference type="ChEBI" id="CHEBI:29035"/>
        <label>2</label>
    </ligand>
</feature>
<dbReference type="InterPro" id="IPR005995">
    <property type="entry name" value="Pgm_bpd_ind"/>
</dbReference>
<feature type="binding site" evidence="13">
    <location>
        <position position="457"/>
    </location>
    <ligand>
        <name>Mn(2+)</name>
        <dbReference type="ChEBI" id="CHEBI:29035"/>
        <label>2</label>
    </ligand>
</feature>
<dbReference type="GO" id="GO:0006096">
    <property type="term" value="P:glycolytic process"/>
    <property type="evidence" value="ECO:0007669"/>
    <property type="project" value="UniProtKB-UniRule"/>
</dbReference>
<feature type="binding site" evidence="12">
    <location>
        <begin position="157"/>
        <end position="158"/>
    </location>
    <ligand>
        <name>substrate</name>
    </ligand>
</feature>
<dbReference type="UniPathway" id="UPA00109">
    <property type="reaction ID" value="UER00186"/>
</dbReference>
<evidence type="ECO:0000256" key="5">
    <source>
        <dbReference type="ARBA" id="ARBA00008819"/>
    </source>
</evidence>
<feature type="binding site" evidence="12">
    <location>
        <position position="200"/>
    </location>
    <ligand>
        <name>substrate</name>
    </ligand>
</feature>
<evidence type="ECO:0000256" key="6">
    <source>
        <dbReference type="ARBA" id="ARBA00022723"/>
    </source>
</evidence>
<dbReference type="PANTHER" id="PTHR31637:SF0">
    <property type="entry name" value="2,3-BISPHOSPHOGLYCERATE-INDEPENDENT PHOSPHOGLYCERATE MUTASE"/>
    <property type="match status" value="1"/>
</dbReference>
<protein>
    <recommendedName>
        <fullName evidence="10">2,3-bisphosphoglycerate-independent phosphoglycerate mutase</fullName>
        <ecNumber evidence="10">5.4.2.12</ecNumber>
    </recommendedName>
</protein>
<evidence type="ECO:0000256" key="8">
    <source>
        <dbReference type="ARBA" id="ARBA00023211"/>
    </source>
</evidence>
<feature type="binding site" evidence="13">
    <location>
        <position position="15"/>
    </location>
    <ligand>
        <name>Mn(2+)</name>
        <dbReference type="ChEBI" id="CHEBI:29035"/>
        <label>2</label>
    </ligand>
</feature>
<evidence type="ECO:0000256" key="12">
    <source>
        <dbReference type="PIRSR" id="PIRSR001492-2"/>
    </source>
</evidence>
<evidence type="ECO:0000256" key="10">
    <source>
        <dbReference type="NCBIfam" id="TIGR01307"/>
    </source>
</evidence>
<evidence type="ECO:0000259" key="14">
    <source>
        <dbReference type="Pfam" id="PF01676"/>
    </source>
</evidence>
<dbReference type="PANTHER" id="PTHR31637">
    <property type="entry name" value="2,3-BISPHOSPHOGLYCERATE-INDEPENDENT PHOSPHOGLYCERATE MUTASE"/>
    <property type="match status" value="1"/>
</dbReference>
<feature type="domain" description="BPG-independent PGAM N-terminal" evidence="15">
    <location>
        <begin position="86"/>
        <end position="309"/>
    </location>
</feature>
<dbReference type="InterPro" id="IPR036646">
    <property type="entry name" value="PGAM_B_sf"/>
</dbReference>
<gene>
    <name evidence="16" type="ORF">J3U88_32305</name>
</gene>
<comment type="cofactor">
    <cofactor evidence="2">
        <name>Mn(2+)</name>
        <dbReference type="ChEBI" id="CHEBI:29035"/>
    </cofactor>
</comment>
<dbReference type="EC" id="5.4.2.12" evidence="10"/>
<dbReference type="GO" id="GO:0006007">
    <property type="term" value="P:glucose catabolic process"/>
    <property type="evidence" value="ECO:0007669"/>
    <property type="project" value="InterPro"/>
</dbReference>
<evidence type="ECO:0000256" key="9">
    <source>
        <dbReference type="ARBA" id="ARBA00023235"/>
    </source>
</evidence>
<dbReference type="InterPro" id="IPR011258">
    <property type="entry name" value="BPG-indep_PGM_N"/>
</dbReference>
<dbReference type="AlphaFoldDB" id="A0A8J7U6W3"/>
<comment type="caution">
    <text evidence="16">The sequence shown here is derived from an EMBL/GenBank/DDBJ whole genome shotgun (WGS) entry which is preliminary data.</text>
</comment>
<evidence type="ECO:0000256" key="3">
    <source>
        <dbReference type="ARBA" id="ARBA00002315"/>
    </source>
</evidence>
<dbReference type="InterPro" id="IPR017850">
    <property type="entry name" value="Alkaline_phosphatase_core_sf"/>
</dbReference>
<comment type="similarity">
    <text evidence="5">Belongs to the BPG-independent phosphoglycerate mutase family.</text>
</comment>
<dbReference type="FunFam" id="3.40.1450.10:FF:000002">
    <property type="entry name" value="2,3-bisphosphoglycerate-independent phosphoglycerate mutase"/>
    <property type="match status" value="1"/>
</dbReference>
<reference evidence="16" key="1">
    <citation type="submission" date="2021-03" db="EMBL/GenBank/DDBJ databases">
        <authorList>
            <person name="Wang G."/>
        </authorList>
    </citation>
    <scope>NUCLEOTIDE SEQUENCE</scope>
    <source>
        <strain evidence="16">KCTC 12899</strain>
    </source>
</reference>
<feature type="binding site" evidence="12">
    <location>
        <position position="193"/>
    </location>
    <ligand>
        <name>substrate</name>
    </ligand>
</feature>
<comment type="function">
    <text evidence="3">Catalyzes the interconversion of 2-phosphoglycerate and 3-phosphoglycerate.</text>
</comment>
<dbReference type="InterPro" id="IPR006124">
    <property type="entry name" value="Metalloenzyme"/>
</dbReference>